<proteinExistence type="predicted"/>
<gene>
    <name evidence="7" type="ORF">TBH_C1795</name>
</gene>
<reference evidence="7 8" key="1">
    <citation type="journal article" date="2014" name="PLoS ONE">
        <title>Physiological and genomic features of a novel sulfur-oxidizing gammaproteobacterium belonging to a previously uncultivated symbiotic lineage isolated from a hydrothermal vent.</title>
        <authorList>
            <person name="Nunoura T."/>
            <person name="Takaki Y."/>
            <person name="Kazama H."/>
            <person name="Kakuta J."/>
            <person name="Shimamura S."/>
            <person name="Makita H."/>
            <person name="Hirai M."/>
            <person name="Miyazaki M."/>
            <person name="Takai K."/>
        </authorList>
    </citation>
    <scope>NUCLEOTIDE SEQUENCE [LARGE SCALE GENOMIC DNA]</scope>
    <source>
        <strain evidence="7 8">Hiromi1</strain>
    </source>
</reference>
<dbReference type="AlphaFoldDB" id="A0A7U6GJC5"/>
<keyword evidence="5 6" id="KW-0472">Membrane</keyword>
<feature type="transmembrane region" description="Helical" evidence="6">
    <location>
        <begin position="70"/>
        <end position="88"/>
    </location>
</feature>
<evidence type="ECO:0000256" key="5">
    <source>
        <dbReference type="ARBA" id="ARBA00023136"/>
    </source>
</evidence>
<accession>A0A7U6GJC5</accession>
<feature type="transmembrane region" description="Helical" evidence="6">
    <location>
        <begin position="6"/>
        <end position="28"/>
    </location>
</feature>
<evidence type="ECO:0000256" key="6">
    <source>
        <dbReference type="SAM" id="Phobius"/>
    </source>
</evidence>
<dbReference type="EMBL" id="AP012273">
    <property type="protein sequence ID" value="BAO44711.1"/>
    <property type="molecule type" value="Genomic_DNA"/>
</dbReference>
<keyword evidence="3 6" id="KW-0812">Transmembrane</keyword>
<feature type="transmembrane region" description="Helical" evidence="6">
    <location>
        <begin position="109"/>
        <end position="132"/>
    </location>
</feature>
<keyword evidence="4 6" id="KW-1133">Transmembrane helix</keyword>
<dbReference type="RefSeq" id="WP_082030685.1">
    <property type="nucleotide sequence ID" value="NZ_AP012273.1"/>
</dbReference>
<evidence type="ECO:0000256" key="2">
    <source>
        <dbReference type="ARBA" id="ARBA00022475"/>
    </source>
</evidence>
<dbReference type="KEGG" id="tbn:TBH_C1795"/>
<dbReference type="GO" id="GO:0005886">
    <property type="term" value="C:plasma membrane"/>
    <property type="evidence" value="ECO:0007669"/>
    <property type="project" value="UniProtKB-SubCell"/>
</dbReference>
<dbReference type="Pfam" id="PF01810">
    <property type="entry name" value="LysE"/>
    <property type="match status" value="1"/>
</dbReference>
<evidence type="ECO:0000313" key="8">
    <source>
        <dbReference type="Proteomes" id="UP000031631"/>
    </source>
</evidence>
<dbReference type="GO" id="GO:0015171">
    <property type="term" value="F:amino acid transmembrane transporter activity"/>
    <property type="evidence" value="ECO:0007669"/>
    <property type="project" value="TreeGrafter"/>
</dbReference>
<comment type="subcellular location">
    <subcellularLocation>
        <location evidence="1">Cell membrane</location>
        <topology evidence="1">Multi-pass membrane protein</topology>
    </subcellularLocation>
</comment>
<dbReference type="InterPro" id="IPR001123">
    <property type="entry name" value="LeuE-type"/>
</dbReference>
<feature type="transmembrane region" description="Helical" evidence="6">
    <location>
        <begin position="40"/>
        <end position="64"/>
    </location>
</feature>
<dbReference type="PANTHER" id="PTHR30086">
    <property type="entry name" value="ARGININE EXPORTER PROTEIN ARGO"/>
    <property type="match status" value="1"/>
</dbReference>
<feature type="transmembrane region" description="Helical" evidence="6">
    <location>
        <begin position="144"/>
        <end position="163"/>
    </location>
</feature>
<organism evidence="7 8">
    <name type="scientific">Thiolapillus brandeum</name>
    <dbReference type="NCBI Taxonomy" id="1076588"/>
    <lineage>
        <taxon>Bacteria</taxon>
        <taxon>Pseudomonadati</taxon>
        <taxon>Pseudomonadota</taxon>
        <taxon>Gammaproteobacteria</taxon>
        <taxon>Chromatiales</taxon>
        <taxon>Sedimenticolaceae</taxon>
        <taxon>Thiolapillus</taxon>
    </lineage>
</organism>
<evidence type="ECO:0000256" key="3">
    <source>
        <dbReference type="ARBA" id="ARBA00022692"/>
    </source>
</evidence>
<evidence type="ECO:0000256" key="4">
    <source>
        <dbReference type="ARBA" id="ARBA00022989"/>
    </source>
</evidence>
<name>A0A7U6GJC5_9GAMM</name>
<dbReference type="PANTHER" id="PTHR30086:SF20">
    <property type="entry name" value="ARGININE EXPORTER PROTEIN ARGO-RELATED"/>
    <property type="match status" value="1"/>
</dbReference>
<evidence type="ECO:0000313" key="7">
    <source>
        <dbReference type="EMBL" id="BAO44711.1"/>
    </source>
</evidence>
<evidence type="ECO:0000256" key="1">
    <source>
        <dbReference type="ARBA" id="ARBA00004651"/>
    </source>
</evidence>
<dbReference type="OrthoDB" id="9804822at2"/>
<keyword evidence="8" id="KW-1185">Reference proteome</keyword>
<keyword evidence="2" id="KW-1003">Cell membrane</keyword>
<sequence>MSISEIVMLSVSMALLAAIPSISVALVVARSATLGVGNGIAASAGIVLGDLIYVFLAITGLSAMAETMGGLFLIVRLLGGLYLVWLGYRLLIGKRAVSPVMYGNWQGRGFLASFIAGMLLTLGDIKAIVFYASLLPVFIDLSNVGPSTMIAVIVINPATKYACFRTQRRALNKAWRAGALP</sequence>
<protein>
    <submittedName>
        <fullName evidence="7">Translocator protein, LysE family</fullName>
    </submittedName>
</protein>
<dbReference type="Proteomes" id="UP000031631">
    <property type="component" value="Chromosome"/>
</dbReference>